<keyword evidence="6 9" id="KW-0472">Membrane</keyword>
<evidence type="ECO:0000256" key="9">
    <source>
        <dbReference type="SAM" id="Phobius"/>
    </source>
</evidence>
<evidence type="ECO:0000256" key="7">
    <source>
        <dbReference type="ARBA" id="ARBA00023186"/>
    </source>
</evidence>
<dbReference type="PANTHER" id="PTHR38035">
    <property type="entry name" value="UPF0070 PROTEIN YFGM"/>
    <property type="match status" value="1"/>
</dbReference>
<keyword evidence="4 9" id="KW-0812">Transmembrane</keyword>
<feature type="transmembrane region" description="Helical" evidence="9">
    <location>
        <begin position="26"/>
        <end position="47"/>
    </location>
</feature>
<evidence type="ECO:0000256" key="4">
    <source>
        <dbReference type="ARBA" id="ARBA00022692"/>
    </source>
</evidence>
<dbReference type="Pfam" id="PF09976">
    <property type="entry name" value="TPR_21"/>
    <property type="match status" value="1"/>
</dbReference>
<evidence type="ECO:0000256" key="1">
    <source>
        <dbReference type="ARBA" id="ARBA00004167"/>
    </source>
</evidence>
<accession>A0ABS3IXK5</accession>
<comment type="subcellular location">
    <subcellularLocation>
        <location evidence="2">Cell membrane</location>
    </subcellularLocation>
    <subcellularLocation>
        <location evidence="1">Membrane</location>
        <topology evidence="1">Single-pass membrane protein</topology>
    </subcellularLocation>
</comment>
<evidence type="ECO:0000256" key="2">
    <source>
        <dbReference type="ARBA" id="ARBA00004236"/>
    </source>
</evidence>
<dbReference type="PANTHER" id="PTHR38035:SF1">
    <property type="entry name" value="ANCILLARY SECYEG TRANSLOCON SUBUNIT"/>
    <property type="match status" value="1"/>
</dbReference>
<dbReference type="InterPro" id="IPR026039">
    <property type="entry name" value="YfgM"/>
</dbReference>
<organism evidence="11 12">
    <name type="scientific">Jiella sonneratiae</name>
    <dbReference type="NCBI Taxonomy" id="2816856"/>
    <lineage>
        <taxon>Bacteria</taxon>
        <taxon>Pseudomonadati</taxon>
        <taxon>Pseudomonadota</taxon>
        <taxon>Alphaproteobacteria</taxon>
        <taxon>Hyphomicrobiales</taxon>
        <taxon>Aurantimonadaceae</taxon>
        <taxon>Jiella</taxon>
    </lineage>
</organism>
<evidence type="ECO:0000313" key="11">
    <source>
        <dbReference type="EMBL" id="MBO0902149.1"/>
    </source>
</evidence>
<name>A0ABS3IXK5_9HYPH</name>
<evidence type="ECO:0000259" key="10">
    <source>
        <dbReference type="Pfam" id="PF09976"/>
    </source>
</evidence>
<evidence type="ECO:0000313" key="12">
    <source>
        <dbReference type="Proteomes" id="UP000664288"/>
    </source>
</evidence>
<keyword evidence="5 9" id="KW-1133">Transmembrane helix</keyword>
<dbReference type="Proteomes" id="UP000664288">
    <property type="component" value="Unassembled WGS sequence"/>
</dbReference>
<sequence>MSDDSFFREVDEELRQDKVKAVWTRFGAWLLGGAVAVVAVTAGVVAWEHYQTGQANAAGDRYAAAVKLAADGKNDEAVKALKAIAADGTGAYPYLAELSLGGIEAAAGHPKEAVAAFDGVANAGEAPQGLRDMAAIRAAYVLVDSGTLDEVRQRVERLSGDSDTLRFPAREAIALAAWKAGDGETAKPLFQQLVTDPGTPSDISGRAKIMLDLINSGATGPNALPPAKPDGTAAKAPAASADNGLGAVDLPGLLDTGGDAGAGAGDAGPADGGAAMPTTDLGTATGANAASDASATDGAAAGATSSPGPETAAPAATDAPAGPGTAGEAAGDQPAAAGDAGAAPATTGDAAAGQAAPDGDSPANGQAASTTGTTTGNAADQPRPPLDGQNSN</sequence>
<evidence type="ECO:0000256" key="5">
    <source>
        <dbReference type="ARBA" id="ARBA00022989"/>
    </source>
</evidence>
<evidence type="ECO:0000256" key="6">
    <source>
        <dbReference type="ARBA" id="ARBA00023136"/>
    </source>
</evidence>
<gene>
    <name evidence="11" type="ORF">J1C47_00715</name>
</gene>
<feature type="compositionally biased region" description="Low complexity" evidence="8">
    <location>
        <begin position="267"/>
        <end position="379"/>
    </location>
</feature>
<feature type="region of interest" description="Disordered" evidence="8">
    <location>
        <begin position="259"/>
        <end position="392"/>
    </location>
</feature>
<proteinExistence type="predicted"/>
<keyword evidence="12" id="KW-1185">Reference proteome</keyword>
<reference evidence="11 12" key="1">
    <citation type="submission" date="2021-03" db="EMBL/GenBank/DDBJ databases">
        <title>Whole genome sequence of Jiella sp. MQZ13P-4.</title>
        <authorList>
            <person name="Tuo L."/>
        </authorList>
    </citation>
    <scope>NUCLEOTIDE SEQUENCE [LARGE SCALE GENOMIC DNA]</scope>
    <source>
        <strain evidence="11 12">MQZ13P-4</strain>
    </source>
</reference>
<protein>
    <submittedName>
        <fullName evidence="11">Tetratricopeptide repeat protein</fullName>
    </submittedName>
</protein>
<dbReference type="RefSeq" id="WP_207348795.1">
    <property type="nucleotide sequence ID" value="NZ_JAFMPY010000001.1"/>
</dbReference>
<feature type="domain" description="Ancillary SecYEG translocon subunit/Cell division coordinator CpoB TPR" evidence="10">
    <location>
        <begin position="20"/>
        <end position="157"/>
    </location>
</feature>
<keyword evidence="3" id="KW-1003">Cell membrane</keyword>
<keyword evidence="7" id="KW-0143">Chaperone</keyword>
<dbReference type="InterPro" id="IPR018704">
    <property type="entry name" value="SecYEG/CpoB_TPR"/>
</dbReference>
<evidence type="ECO:0000256" key="8">
    <source>
        <dbReference type="SAM" id="MobiDB-lite"/>
    </source>
</evidence>
<dbReference type="EMBL" id="JAFMPY010000001">
    <property type="protein sequence ID" value="MBO0902149.1"/>
    <property type="molecule type" value="Genomic_DNA"/>
</dbReference>
<evidence type="ECO:0000256" key="3">
    <source>
        <dbReference type="ARBA" id="ARBA00022475"/>
    </source>
</evidence>
<comment type="caution">
    <text evidence="11">The sequence shown here is derived from an EMBL/GenBank/DDBJ whole genome shotgun (WGS) entry which is preliminary data.</text>
</comment>